<keyword evidence="2" id="KW-0732">Signal</keyword>
<reference evidence="5 6" key="1">
    <citation type="journal article" date="2024" name="Genome Biol. Evol.">
        <title>Chromosome-level genome assembly of the viviparous eelpout Zoarces viviparus.</title>
        <authorList>
            <person name="Fuhrmann N."/>
            <person name="Brasseur M.V."/>
            <person name="Bakowski C.E."/>
            <person name="Podsiadlowski L."/>
            <person name="Prost S."/>
            <person name="Krehenwinkel H."/>
            <person name="Mayer C."/>
        </authorList>
    </citation>
    <scope>NUCLEOTIDE SEQUENCE [LARGE SCALE GENOMIC DNA]</scope>
    <source>
        <strain evidence="5">NO-MEL_2022_Ind0_liver</strain>
    </source>
</reference>
<dbReference type="InterPro" id="IPR050951">
    <property type="entry name" value="Retrovirus_Pol_polyprotein"/>
</dbReference>
<comment type="caution">
    <text evidence="5">The sequence shown here is derived from an EMBL/GenBank/DDBJ whole genome shotgun (WGS) entry which is preliminary data.</text>
</comment>
<feature type="region of interest" description="Disordered" evidence="1">
    <location>
        <begin position="58"/>
        <end position="88"/>
    </location>
</feature>
<dbReference type="FunFam" id="3.30.420.10:FF:000032">
    <property type="entry name" value="Retrovirus-related Pol polyprotein from transposon 297-like Protein"/>
    <property type="match status" value="1"/>
</dbReference>
<dbReference type="AlphaFoldDB" id="A0AAW1FES5"/>
<dbReference type="EMBL" id="JBCEZU010000067">
    <property type="protein sequence ID" value="KAK9533182.1"/>
    <property type="molecule type" value="Genomic_DNA"/>
</dbReference>
<dbReference type="InterPro" id="IPR036397">
    <property type="entry name" value="RNaseH_sf"/>
</dbReference>
<feature type="signal peptide" evidence="2">
    <location>
        <begin position="1"/>
        <end position="21"/>
    </location>
</feature>
<gene>
    <name evidence="4" type="ORF">VZT92_008305</name>
    <name evidence="5" type="ORF">VZT92_008326</name>
</gene>
<dbReference type="EMBL" id="JBCEZU010000067">
    <property type="protein sequence ID" value="KAK9533157.1"/>
    <property type="molecule type" value="Genomic_DNA"/>
</dbReference>
<evidence type="ECO:0000259" key="3">
    <source>
        <dbReference type="PROSITE" id="PS50994"/>
    </source>
</evidence>
<evidence type="ECO:0000256" key="2">
    <source>
        <dbReference type="SAM" id="SignalP"/>
    </source>
</evidence>
<dbReference type="Pfam" id="PF00665">
    <property type="entry name" value="rve"/>
    <property type="match status" value="1"/>
</dbReference>
<feature type="compositionally biased region" description="Polar residues" evidence="1">
    <location>
        <begin position="59"/>
        <end position="79"/>
    </location>
</feature>
<name>A0AAW1FES5_ZOAVI</name>
<dbReference type="SUPFAM" id="SSF53098">
    <property type="entry name" value="Ribonuclease H-like"/>
    <property type="match status" value="1"/>
</dbReference>
<dbReference type="Pfam" id="PF24626">
    <property type="entry name" value="SH3_Tf2-1"/>
    <property type="match status" value="1"/>
</dbReference>
<dbReference type="PANTHER" id="PTHR37984">
    <property type="entry name" value="PROTEIN CBG26694"/>
    <property type="match status" value="1"/>
</dbReference>
<feature type="region of interest" description="Disordered" evidence="1">
    <location>
        <begin position="144"/>
        <end position="175"/>
    </location>
</feature>
<feature type="chain" id="PRO_5044717722" description="Integrase catalytic domain-containing protein" evidence="2">
    <location>
        <begin position="22"/>
        <end position="624"/>
    </location>
</feature>
<proteinExistence type="predicted"/>
<dbReference type="PANTHER" id="PTHR37984:SF5">
    <property type="entry name" value="PROTEIN NYNRIN-LIKE"/>
    <property type="match status" value="1"/>
</dbReference>
<feature type="compositionally biased region" description="Polar residues" evidence="1">
    <location>
        <begin position="145"/>
        <end position="165"/>
    </location>
</feature>
<organism evidence="5 6">
    <name type="scientific">Zoarces viviparus</name>
    <name type="common">Viviparous eelpout</name>
    <name type="synonym">Blennius viviparus</name>
    <dbReference type="NCBI Taxonomy" id="48416"/>
    <lineage>
        <taxon>Eukaryota</taxon>
        <taxon>Metazoa</taxon>
        <taxon>Chordata</taxon>
        <taxon>Craniata</taxon>
        <taxon>Vertebrata</taxon>
        <taxon>Euteleostomi</taxon>
        <taxon>Actinopterygii</taxon>
        <taxon>Neopterygii</taxon>
        <taxon>Teleostei</taxon>
        <taxon>Neoteleostei</taxon>
        <taxon>Acanthomorphata</taxon>
        <taxon>Eupercaria</taxon>
        <taxon>Perciformes</taxon>
        <taxon>Cottioidei</taxon>
        <taxon>Zoarcales</taxon>
        <taxon>Zoarcidae</taxon>
        <taxon>Zoarcinae</taxon>
        <taxon>Zoarces</taxon>
    </lineage>
</organism>
<dbReference type="InterPro" id="IPR001584">
    <property type="entry name" value="Integrase_cat-core"/>
</dbReference>
<evidence type="ECO:0000256" key="1">
    <source>
        <dbReference type="SAM" id="MobiDB-lite"/>
    </source>
</evidence>
<feature type="domain" description="Integrase catalytic" evidence="3">
    <location>
        <begin position="205"/>
        <end position="366"/>
    </location>
</feature>
<evidence type="ECO:0000313" key="5">
    <source>
        <dbReference type="EMBL" id="KAK9533182.1"/>
    </source>
</evidence>
<keyword evidence="6" id="KW-1185">Reference proteome</keyword>
<evidence type="ECO:0000313" key="4">
    <source>
        <dbReference type="EMBL" id="KAK9533157.1"/>
    </source>
</evidence>
<accession>A0AAW1FES5</accession>
<sequence>MMWATANYWLLFLHSRSGGTGWRELNNLSSFGQTIRIFLTSALPKDETPGRLGGHCSWEGSTSRSPTGLDHATSNQMLSPGSPPWREPPSSLNPFFPLPACWPQSHGELSLSSWRPSDPIRIQVVALLTVCLYWMQSDPRYYNGDTPQNSPATLGSTARSPSFANGSGGHPYPETPVHSCQPVQSVLAARHPTKPRLVSCGLCLSPTVPGLTSHIAVDFVTGLPPSGGNTTILTIVDRFSKAVHFIPLPKLPSAMETADLLVLHVFRLHGIALDIVSDRGPQFSSQVWKAFCRELGATASLSSGYHPQTNGQTERANQDLESALRCVTAHQPSSWSVHLPWVEYAHNSLTSTATGMSPFMASLGYQPPLFPAQEMEVAVPSVQANLRRCRQVWREVQSALQRSATRNKRIADRHRAPAPTYSPGQKVSLSSRDLPLQVESRKLAPRFVRPFEVDKIINPSAVRLKLPASLKVHPTFHVSLLKPVSSSPLCPPADPPHHPPGSSMTTLCLRSGGFWMSAAEAGDSSTSLTGRVMVRRNAPGFLVVPSRMLPLSGTSIGSILTSPVGRLEAPVEGGVLSRLRCDLSSCRCLPSVSSVSVCVCMAWAWLQSSGTWAHLHTCQQSEHH</sequence>
<feature type="region of interest" description="Disordered" evidence="1">
    <location>
        <begin position="403"/>
        <end position="429"/>
    </location>
</feature>
<dbReference type="GO" id="GO:0015074">
    <property type="term" value="P:DNA integration"/>
    <property type="evidence" value="ECO:0007669"/>
    <property type="project" value="InterPro"/>
</dbReference>
<dbReference type="PROSITE" id="PS50994">
    <property type="entry name" value="INTEGRASE"/>
    <property type="match status" value="1"/>
</dbReference>
<dbReference type="InterPro" id="IPR012337">
    <property type="entry name" value="RNaseH-like_sf"/>
</dbReference>
<dbReference type="Proteomes" id="UP001488805">
    <property type="component" value="Unassembled WGS sequence"/>
</dbReference>
<dbReference type="GO" id="GO:0003676">
    <property type="term" value="F:nucleic acid binding"/>
    <property type="evidence" value="ECO:0007669"/>
    <property type="project" value="InterPro"/>
</dbReference>
<dbReference type="Gene3D" id="3.30.420.10">
    <property type="entry name" value="Ribonuclease H-like superfamily/Ribonuclease H"/>
    <property type="match status" value="1"/>
</dbReference>
<dbReference type="InterPro" id="IPR056924">
    <property type="entry name" value="SH3_Tf2-1"/>
</dbReference>
<evidence type="ECO:0000313" key="6">
    <source>
        <dbReference type="Proteomes" id="UP001488805"/>
    </source>
</evidence>
<protein>
    <recommendedName>
        <fullName evidence="3">Integrase catalytic domain-containing protein</fullName>
    </recommendedName>
</protein>